<evidence type="ECO:0000313" key="2">
    <source>
        <dbReference type="EMBL" id="ERJ68988.1"/>
    </source>
</evidence>
<comment type="caution">
    <text evidence="2">The sequence shown here is derived from an EMBL/GenBank/DDBJ whole genome shotgun (WGS) entry which is preliminary data.</text>
</comment>
<dbReference type="HOGENOM" id="CLU_2234055_0_0_10"/>
<sequence length="105" mass="12564">MRKELHNTKVTVRLRKSAYRNEWYLYIESYPVYTAGKSEPQRVREYLNRIVTTVVWDKTRTARTTSSSKSYKPKRDLNGVIQCKSEVDQEACIYADEVRKLRQRE</sequence>
<name>A0A0E2LTD1_PORGN</name>
<dbReference type="Proteomes" id="UP000016630">
    <property type="component" value="Unassembled WGS sequence"/>
</dbReference>
<dbReference type="Pfam" id="PF17293">
    <property type="entry name" value="Arm-DNA-bind_5"/>
    <property type="match status" value="1"/>
</dbReference>
<protein>
    <recommendedName>
        <fullName evidence="1">Arm DNA-binding domain-containing protein</fullName>
    </recommendedName>
</protein>
<evidence type="ECO:0000259" key="1">
    <source>
        <dbReference type="Pfam" id="PF17293"/>
    </source>
</evidence>
<proteinExistence type="predicted"/>
<gene>
    <name evidence="2" type="ORF">HMPREF1555_00102</name>
</gene>
<organism evidence="2 3">
    <name type="scientific">Porphyromonas gingivalis F0570</name>
    <dbReference type="NCBI Taxonomy" id="1227271"/>
    <lineage>
        <taxon>Bacteria</taxon>
        <taxon>Pseudomonadati</taxon>
        <taxon>Bacteroidota</taxon>
        <taxon>Bacteroidia</taxon>
        <taxon>Bacteroidales</taxon>
        <taxon>Porphyromonadaceae</taxon>
        <taxon>Porphyromonas</taxon>
    </lineage>
</organism>
<reference evidence="2 3" key="1">
    <citation type="submission" date="2013-06" db="EMBL/GenBank/DDBJ databases">
        <authorList>
            <person name="Weinstock G."/>
            <person name="Sodergren E."/>
            <person name="Lobos E.A."/>
            <person name="Fulton L."/>
            <person name="Fulton R."/>
            <person name="Courtney L."/>
            <person name="Fronick C."/>
            <person name="O'Laughlin M."/>
            <person name="Godfrey J."/>
            <person name="Wilson R.M."/>
            <person name="Miner T."/>
            <person name="Farmer C."/>
            <person name="Delehaunty K."/>
            <person name="Cordes M."/>
            <person name="Minx P."/>
            <person name="Tomlinson C."/>
            <person name="Chen J."/>
            <person name="Wollam A."/>
            <person name="Pepin K.H."/>
            <person name="Bhonagiri V."/>
            <person name="Zhang X."/>
            <person name="Warren W."/>
            <person name="Mitreva M."/>
            <person name="Mardis E.R."/>
            <person name="Wilson R.K."/>
        </authorList>
    </citation>
    <scope>NUCLEOTIDE SEQUENCE [LARGE SCALE GENOMIC DNA]</scope>
    <source>
        <strain evidence="2 3">F0570</strain>
    </source>
</reference>
<feature type="domain" description="Arm DNA-binding" evidence="1">
    <location>
        <begin position="27"/>
        <end position="105"/>
    </location>
</feature>
<evidence type="ECO:0000313" key="3">
    <source>
        <dbReference type="Proteomes" id="UP000016630"/>
    </source>
</evidence>
<dbReference type="InterPro" id="IPR035386">
    <property type="entry name" value="Arm-DNA-bind_5"/>
</dbReference>
<dbReference type="EMBL" id="AWUW01000005">
    <property type="protein sequence ID" value="ERJ68988.1"/>
    <property type="molecule type" value="Genomic_DNA"/>
</dbReference>
<dbReference type="AlphaFoldDB" id="A0A0E2LTD1"/>
<accession>A0A0E2LTD1</accession>